<reference evidence="2" key="1">
    <citation type="journal article" date="2019" name="Int. J. Syst. Evol. Microbiol.">
        <title>The Global Catalogue of Microorganisms (GCM) 10K type strain sequencing project: providing services to taxonomists for standard genome sequencing and annotation.</title>
        <authorList>
            <consortium name="The Broad Institute Genomics Platform"/>
            <consortium name="The Broad Institute Genome Sequencing Center for Infectious Disease"/>
            <person name="Wu L."/>
            <person name="Ma J."/>
        </authorList>
    </citation>
    <scope>NUCLEOTIDE SEQUENCE [LARGE SCALE GENOMIC DNA]</scope>
    <source>
        <strain evidence="2">CGMCC 4.7204</strain>
    </source>
</reference>
<name>A0ABV8L9T2_9NOCA</name>
<dbReference type="EMBL" id="JBHSBA010000014">
    <property type="protein sequence ID" value="MFC4127450.1"/>
    <property type="molecule type" value="Genomic_DNA"/>
</dbReference>
<comment type="caution">
    <text evidence="1">The sequence shown here is derived from an EMBL/GenBank/DDBJ whole genome shotgun (WGS) entry which is preliminary data.</text>
</comment>
<dbReference type="RefSeq" id="WP_378552845.1">
    <property type="nucleotide sequence ID" value="NZ_JBHSBA010000014.1"/>
</dbReference>
<gene>
    <name evidence="1" type="ORF">ACFOW8_21200</name>
</gene>
<organism evidence="1 2">
    <name type="scientific">Nocardia rhizosphaerae</name>
    <dbReference type="NCBI Taxonomy" id="1691571"/>
    <lineage>
        <taxon>Bacteria</taxon>
        <taxon>Bacillati</taxon>
        <taxon>Actinomycetota</taxon>
        <taxon>Actinomycetes</taxon>
        <taxon>Mycobacteriales</taxon>
        <taxon>Nocardiaceae</taxon>
        <taxon>Nocardia</taxon>
    </lineage>
</organism>
<proteinExistence type="predicted"/>
<evidence type="ECO:0000313" key="1">
    <source>
        <dbReference type="EMBL" id="MFC4127450.1"/>
    </source>
</evidence>
<sequence>MASGNNTPRSLAGRLRTGQDIEHLVTELNTHLIDRTSDLVLAISEIDNPDTQCGTVPTGWETAMSRQVDEIRQLLAHISDLMSARITPDYSM</sequence>
<dbReference type="Proteomes" id="UP001595767">
    <property type="component" value="Unassembled WGS sequence"/>
</dbReference>
<accession>A0ABV8L9T2</accession>
<evidence type="ECO:0000313" key="2">
    <source>
        <dbReference type="Proteomes" id="UP001595767"/>
    </source>
</evidence>
<keyword evidence="2" id="KW-1185">Reference proteome</keyword>
<protein>
    <submittedName>
        <fullName evidence="1">Uncharacterized protein</fullName>
    </submittedName>
</protein>